<gene>
    <name evidence="2" type="ORF">IXB50_20860</name>
</gene>
<dbReference type="SUPFAM" id="SSF54593">
    <property type="entry name" value="Glyoxalase/Bleomycin resistance protein/Dihydroxybiphenyl dioxygenase"/>
    <property type="match status" value="1"/>
</dbReference>
<organism evidence="2 3">
    <name type="scientific">Leptothoe spongobia TAU-MAC 1115</name>
    <dbReference type="NCBI Taxonomy" id="1967444"/>
    <lineage>
        <taxon>Bacteria</taxon>
        <taxon>Bacillati</taxon>
        <taxon>Cyanobacteriota</taxon>
        <taxon>Cyanophyceae</taxon>
        <taxon>Nodosilineales</taxon>
        <taxon>Cymatolegaceae</taxon>
        <taxon>Leptothoe</taxon>
        <taxon>Leptothoe spongobia</taxon>
    </lineage>
</organism>
<comment type="caution">
    <text evidence="2">The sequence shown here is derived from an EMBL/GenBank/DDBJ whole genome shotgun (WGS) entry which is preliminary data.</text>
</comment>
<feature type="domain" description="VOC" evidence="1">
    <location>
        <begin position="3"/>
        <end position="118"/>
    </location>
</feature>
<proteinExistence type="predicted"/>
<dbReference type="InterPro" id="IPR029068">
    <property type="entry name" value="Glyas_Bleomycin-R_OHBP_Dase"/>
</dbReference>
<dbReference type="EMBL" id="JADOES010000063">
    <property type="protein sequence ID" value="MBT9317873.1"/>
    <property type="molecule type" value="Genomic_DNA"/>
</dbReference>
<evidence type="ECO:0000313" key="2">
    <source>
        <dbReference type="EMBL" id="MBT9317873.1"/>
    </source>
</evidence>
<dbReference type="InterPro" id="IPR004360">
    <property type="entry name" value="Glyas_Fos-R_dOase_dom"/>
</dbReference>
<dbReference type="RefSeq" id="WP_215610936.1">
    <property type="nucleotide sequence ID" value="NZ_JADOES010000063.1"/>
</dbReference>
<dbReference type="PROSITE" id="PS51819">
    <property type="entry name" value="VOC"/>
    <property type="match status" value="1"/>
</dbReference>
<protein>
    <submittedName>
        <fullName evidence="2">VOC family protein</fullName>
    </submittedName>
</protein>
<name>A0A947DJ16_9CYAN</name>
<reference evidence="2" key="2">
    <citation type="journal article" date="2021" name="Mar. Drugs">
        <title>Genome Reduction and Secondary Metabolism of the Marine Sponge-Associated Cyanobacterium Leptothoe.</title>
        <authorList>
            <person name="Konstantinou D."/>
            <person name="Popin R.V."/>
            <person name="Fewer D.P."/>
            <person name="Sivonen K."/>
            <person name="Gkelis S."/>
        </authorList>
    </citation>
    <scope>NUCLEOTIDE SEQUENCE</scope>
    <source>
        <strain evidence="2">TAU-MAC 1115</strain>
    </source>
</reference>
<evidence type="ECO:0000259" key="1">
    <source>
        <dbReference type="PROSITE" id="PS51819"/>
    </source>
</evidence>
<keyword evidence="3" id="KW-1185">Reference proteome</keyword>
<accession>A0A947DJ16</accession>
<sequence>MIQRALYVLAVPNLELSAAFYRDVLGFTIQDIGDPGWRMYVRDGCRIMAGECPDAISPQDLGDHSYFAYFVVDDVDAEYNKVRVHCVEIIKPLRDEPWGMREFGLRTIDGHRIMIGKDLDE</sequence>
<dbReference type="Proteomes" id="UP000717364">
    <property type="component" value="Unassembled WGS sequence"/>
</dbReference>
<reference evidence="2" key="1">
    <citation type="submission" date="2020-11" db="EMBL/GenBank/DDBJ databases">
        <authorList>
            <person name="Konstantinou D."/>
            <person name="Gkelis S."/>
            <person name="Popin R."/>
            <person name="Fewer D."/>
            <person name="Sivonen K."/>
        </authorList>
    </citation>
    <scope>NUCLEOTIDE SEQUENCE</scope>
    <source>
        <strain evidence="2">TAU-MAC 1115</strain>
    </source>
</reference>
<dbReference type="AlphaFoldDB" id="A0A947DJ16"/>
<dbReference type="Pfam" id="PF00903">
    <property type="entry name" value="Glyoxalase"/>
    <property type="match status" value="1"/>
</dbReference>
<dbReference type="InterPro" id="IPR037523">
    <property type="entry name" value="VOC_core"/>
</dbReference>
<dbReference type="Gene3D" id="3.10.180.10">
    <property type="entry name" value="2,3-Dihydroxybiphenyl 1,2-Dioxygenase, domain 1"/>
    <property type="match status" value="1"/>
</dbReference>
<evidence type="ECO:0000313" key="3">
    <source>
        <dbReference type="Proteomes" id="UP000717364"/>
    </source>
</evidence>